<dbReference type="AlphaFoldDB" id="A0A1H3XNJ0"/>
<dbReference type="OrthoDB" id="214150at2"/>
<evidence type="ECO:0000313" key="2">
    <source>
        <dbReference type="Proteomes" id="UP000199397"/>
    </source>
</evidence>
<organism evidence="1 2">
    <name type="scientific">Thiothrix caldifontis</name>
    <dbReference type="NCBI Taxonomy" id="525918"/>
    <lineage>
        <taxon>Bacteria</taxon>
        <taxon>Pseudomonadati</taxon>
        <taxon>Pseudomonadota</taxon>
        <taxon>Gammaproteobacteria</taxon>
        <taxon>Thiotrichales</taxon>
        <taxon>Thiotrichaceae</taxon>
        <taxon>Thiothrix</taxon>
    </lineage>
</organism>
<accession>A0A1H3XNJ0</accession>
<name>A0A1H3XNJ0_9GAMM</name>
<dbReference type="STRING" id="525918.SAMN05660964_00757"/>
<protein>
    <submittedName>
        <fullName evidence="1">Bacteriocin-protection, YdeI or OmpD-Associated</fullName>
    </submittedName>
</protein>
<reference evidence="1 2" key="1">
    <citation type="submission" date="2016-10" db="EMBL/GenBank/DDBJ databases">
        <authorList>
            <person name="de Groot N.N."/>
        </authorList>
    </citation>
    <scope>NUCLEOTIDE SEQUENCE [LARGE SCALE GENOMIC DNA]</scope>
    <source>
        <strain evidence="1 2">DSM 21228</strain>
    </source>
</reference>
<gene>
    <name evidence="1" type="ORF">SAMN05660964_00757</name>
</gene>
<dbReference type="Proteomes" id="UP000199397">
    <property type="component" value="Unassembled WGS sequence"/>
</dbReference>
<dbReference type="RefSeq" id="WP_093065533.1">
    <property type="nucleotide sequence ID" value="NZ_FNQP01000003.1"/>
</dbReference>
<dbReference type="Pfam" id="PF13376">
    <property type="entry name" value="OmdA"/>
    <property type="match status" value="1"/>
</dbReference>
<sequence>MESNFSNLKRPQHPIPDFVQAALIERGLMDAYHARPAYQQNDYLGWIAKAKREETKLKRLAQMLDELEAGGVYMKMKHPASSRSKSS</sequence>
<evidence type="ECO:0000313" key="1">
    <source>
        <dbReference type="EMBL" id="SEA01015.1"/>
    </source>
</evidence>
<keyword evidence="2" id="KW-1185">Reference proteome</keyword>
<proteinExistence type="predicted"/>
<dbReference type="EMBL" id="FNQP01000003">
    <property type="protein sequence ID" value="SEA01015.1"/>
    <property type="molecule type" value="Genomic_DNA"/>
</dbReference>